<dbReference type="AlphaFoldDB" id="A0A809S2B2"/>
<gene>
    <name evidence="1" type="ORF">NPRO_02110</name>
</gene>
<name>A0A809S2B2_9BACT</name>
<evidence type="ECO:0000313" key="2">
    <source>
        <dbReference type="Proteomes" id="UP000662873"/>
    </source>
</evidence>
<dbReference type="EMBL" id="AP021858">
    <property type="protein sequence ID" value="BBO22616.1"/>
    <property type="molecule type" value="Genomic_DNA"/>
</dbReference>
<evidence type="ECO:0000313" key="1">
    <source>
        <dbReference type="EMBL" id="BBO22616.1"/>
    </source>
</evidence>
<accession>A0A809S2B2</accession>
<sequence>MGMKAKRALIAHFRKDFDEAGRSEKVRVPIYAVPDDGTGSQARDARAGATSNSFWGAPGLMAILWDKPASYGCHPKLVLGCSGAFTAGVFPTAPAMGFGTVPDERHGPPPIRATRSVALVGLCPRDATGATPNSFWGALARRGRSLGVPSLPSHPVT</sequence>
<proteinExistence type="predicted"/>
<dbReference type="KEGG" id="npy:NPRO_02110"/>
<organism evidence="1 2">
    <name type="scientific">Candidatus Nitrosymbiomonas proteolyticus</name>
    <dbReference type="NCBI Taxonomy" id="2608984"/>
    <lineage>
        <taxon>Bacteria</taxon>
        <taxon>Bacillati</taxon>
        <taxon>Armatimonadota</taxon>
        <taxon>Armatimonadota incertae sedis</taxon>
        <taxon>Candidatus Nitrosymbiomonas</taxon>
    </lineage>
</organism>
<reference evidence="1" key="1">
    <citation type="journal article" name="DNA Res.">
        <title>The physiological potential of anammox bacteria as revealed by their core genome structure.</title>
        <authorList>
            <person name="Okubo T."/>
            <person name="Toyoda A."/>
            <person name="Fukuhara K."/>
            <person name="Uchiyama I."/>
            <person name="Harigaya Y."/>
            <person name="Kuroiwa M."/>
            <person name="Suzuki T."/>
            <person name="Murakami Y."/>
            <person name="Suwa Y."/>
            <person name="Takami H."/>
        </authorList>
    </citation>
    <scope>NUCLEOTIDE SEQUENCE</scope>
    <source>
        <strain evidence="1">317325-2</strain>
    </source>
</reference>
<dbReference type="Proteomes" id="UP000662873">
    <property type="component" value="Chromosome"/>
</dbReference>
<protein>
    <submittedName>
        <fullName evidence="1">Uncharacterized protein</fullName>
    </submittedName>
</protein>